<feature type="repeat" description="PPR" evidence="3">
    <location>
        <begin position="349"/>
        <end position="383"/>
    </location>
</feature>
<organism evidence="4 5">
    <name type="scientific">Cuscuta epithymum</name>
    <dbReference type="NCBI Taxonomy" id="186058"/>
    <lineage>
        <taxon>Eukaryota</taxon>
        <taxon>Viridiplantae</taxon>
        <taxon>Streptophyta</taxon>
        <taxon>Embryophyta</taxon>
        <taxon>Tracheophyta</taxon>
        <taxon>Spermatophyta</taxon>
        <taxon>Magnoliopsida</taxon>
        <taxon>eudicotyledons</taxon>
        <taxon>Gunneridae</taxon>
        <taxon>Pentapetalae</taxon>
        <taxon>asterids</taxon>
        <taxon>lamiids</taxon>
        <taxon>Solanales</taxon>
        <taxon>Convolvulaceae</taxon>
        <taxon>Cuscuteae</taxon>
        <taxon>Cuscuta</taxon>
        <taxon>Cuscuta subgen. Cuscuta</taxon>
    </lineage>
</organism>
<feature type="repeat" description="PPR" evidence="3">
    <location>
        <begin position="757"/>
        <end position="791"/>
    </location>
</feature>
<comment type="similarity">
    <text evidence="1">Belongs to the PPR family. P subfamily.</text>
</comment>
<dbReference type="PANTHER" id="PTHR47939:SF5">
    <property type="entry name" value="PENTACOTRIPEPTIDE-REPEAT REGION OF PRORP DOMAIN-CONTAINING PROTEIN"/>
    <property type="match status" value="1"/>
</dbReference>
<feature type="repeat" description="PPR" evidence="3">
    <location>
        <begin position="792"/>
        <end position="826"/>
    </location>
</feature>
<feature type="repeat" description="PPR" evidence="3">
    <location>
        <begin position="827"/>
        <end position="861"/>
    </location>
</feature>
<feature type="repeat" description="PPR" evidence="3">
    <location>
        <begin position="244"/>
        <end position="278"/>
    </location>
</feature>
<dbReference type="PROSITE" id="PS51375">
    <property type="entry name" value="PPR"/>
    <property type="match status" value="13"/>
</dbReference>
<feature type="repeat" description="PPR" evidence="3">
    <location>
        <begin position="484"/>
        <end position="518"/>
    </location>
</feature>
<dbReference type="Pfam" id="PF13041">
    <property type="entry name" value="PPR_2"/>
    <property type="match status" value="6"/>
</dbReference>
<dbReference type="InterPro" id="IPR011990">
    <property type="entry name" value="TPR-like_helical_dom_sf"/>
</dbReference>
<accession>A0AAV0C760</accession>
<dbReference type="Pfam" id="PF01535">
    <property type="entry name" value="PPR"/>
    <property type="match status" value="5"/>
</dbReference>
<name>A0AAV0C760_9ASTE</name>
<protein>
    <recommendedName>
        <fullName evidence="6">Pentatricopeptide repeat-containing protein</fullName>
    </recommendedName>
</protein>
<sequence>MMTQKLNTVPKSRIFPSLPTLFKSGFTPTLGDYNQCLLFLSRTKKFSAVILLVSQMLSNKLKVNSLTQTILTRALLRDQQIELAVLFAKTQIVKSCNNYYRTQILDSLVQGLSMTEPEMALSILRDCLKIGGITPSSCTIYSLLYRFCYLGMMDGVTQVLKMMSDETMQHSIDNFLCNYVICAFVTVGKPGLALKFYDNAVNSGSLKPNVFTYTSLMSAYYRLGRISDAWSLVKIMGIDGLEPDTIFYSNWMYGYSREGKVHDALERYREMVEAGMELDIVSYTILIDGFSKEGFVEKGVGFLYKMRKDGLEPNLVTYTAVMKGFCKKGKLNEAFSVLKVVENLGFELDEFPYVILIDGVCRDGDFHRAFELLDEMEKKGVKPGVVTYNAIINGLCKAGRTTEADDFSRGIVGDVITYTTLLHGYIQEGNFMGILETRRRLQTADVCLDVAICNVLIRGLFMMGLLEDVRSVYNGMQDSGLEANIITYSTMVDGYSNADQMDLALEIFDQFRKKDTSSAACHHCIIYWLCKKGFVDVAVEVLMELVERNIGLSATVNIMVIKTIFRDKGAEGVLELIQRLEHVVHDIYDLICNDAIMFLCKSGASEAAFYGLIKLKSKGSTVKCKTYYLILKALLHDGKICMSRQVLTFFIKTYGIFDVMVNKILVHVLCMDDVNRALSFFSKGSFPVEFPVAVLKTLTKNGQAFDAYRLITEARNSLPFMDVVDYSMVIDGLCKGGQIILALNLCDFAMSKGVTLSVVTYNSVIHALCRHGCLLEAFRLFDSLEKIDIYPSVITYGTLIATLSRMGLVQDCMMLLERMLLKNIPLNIHIYNSIISGYIRLGEVQKAMDLFCDVEVKGLKPNEFTVSAVINGCCQKGDMEGALQLFAEFKEKNISPDFVGFMCLIRGLCAKGRMEESRCILREMLQNQHVISTLDRVEAETQAESIQSFVSLLCEQGSIQEAVDILNEVGCIYFPVEKEFTSLNISEKLKEPSDMKAFDSVEFKKSALESKTCNEGQLETDLGNAASLDTDIFHLVNFDTYYSLIALHCSKGNFSQANILARSIMSSLS</sequence>
<dbReference type="NCBIfam" id="TIGR00756">
    <property type="entry name" value="PPR"/>
    <property type="match status" value="13"/>
</dbReference>
<feature type="repeat" description="PPR" evidence="3">
    <location>
        <begin position="897"/>
        <end position="931"/>
    </location>
</feature>
<proteinExistence type="inferred from homology"/>
<dbReference type="EMBL" id="CAMAPF010000018">
    <property type="protein sequence ID" value="CAH9070463.1"/>
    <property type="molecule type" value="Genomic_DNA"/>
</dbReference>
<evidence type="ECO:0008006" key="6">
    <source>
        <dbReference type="Google" id="ProtNLM"/>
    </source>
</evidence>
<feature type="repeat" description="PPR" evidence="3">
    <location>
        <begin position="449"/>
        <end position="483"/>
    </location>
</feature>
<reference evidence="4" key="1">
    <citation type="submission" date="2022-07" db="EMBL/GenBank/DDBJ databases">
        <authorList>
            <person name="Macas J."/>
            <person name="Novak P."/>
            <person name="Neumann P."/>
        </authorList>
    </citation>
    <scope>NUCLEOTIDE SEQUENCE</scope>
</reference>
<feature type="repeat" description="PPR" evidence="3">
    <location>
        <begin position="722"/>
        <end position="756"/>
    </location>
</feature>
<feature type="repeat" description="PPR" evidence="3">
    <location>
        <begin position="279"/>
        <end position="313"/>
    </location>
</feature>
<feature type="repeat" description="PPR" evidence="3">
    <location>
        <begin position="209"/>
        <end position="243"/>
    </location>
</feature>
<dbReference type="InterPro" id="IPR002885">
    <property type="entry name" value="PPR_rpt"/>
</dbReference>
<keyword evidence="2" id="KW-0677">Repeat</keyword>
<keyword evidence="5" id="KW-1185">Reference proteome</keyword>
<evidence type="ECO:0000313" key="5">
    <source>
        <dbReference type="Proteomes" id="UP001152523"/>
    </source>
</evidence>
<evidence type="ECO:0000256" key="3">
    <source>
        <dbReference type="PROSITE-ProRule" id="PRU00708"/>
    </source>
</evidence>
<dbReference type="PANTHER" id="PTHR47939">
    <property type="entry name" value="MEMBRANE-ASSOCIATED SALT-INDUCIBLE PROTEIN-LIKE"/>
    <property type="match status" value="1"/>
</dbReference>
<feature type="repeat" description="PPR" evidence="3">
    <location>
        <begin position="314"/>
        <end position="348"/>
    </location>
</feature>
<dbReference type="InterPro" id="IPR050667">
    <property type="entry name" value="PPR-containing_protein"/>
</dbReference>
<feature type="repeat" description="PPR" evidence="3">
    <location>
        <begin position="862"/>
        <end position="896"/>
    </location>
</feature>
<evidence type="ECO:0000256" key="1">
    <source>
        <dbReference type="ARBA" id="ARBA00007626"/>
    </source>
</evidence>
<evidence type="ECO:0000313" key="4">
    <source>
        <dbReference type="EMBL" id="CAH9070463.1"/>
    </source>
</evidence>
<gene>
    <name evidence="4" type="ORF">CEPIT_LOCUS3458</name>
</gene>
<dbReference type="AlphaFoldDB" id="A0AAV0C760"/>
<dbReference type="Proteomes" id="UP001152523">
    <property type="component" value="Unassembled WGS sequence"/>
</dbReference>
<comment type="caution">
    <text evidence="4">The sequence shown here is derived from an EMBL/GenBank/DDBJ whole genome shotgun (WGS) entry which is preliminary data.</text>
</comment>
<dbReference type="Gene3D" id="1.25.40.10">
    <property type="entry name" value="Tetratricopeptide repeat domain"/>
    <property type="match status" value="7"/>
</dbReference>
<evidence type="ECO:0000256" key="2">
    <source>
        <dbReference type="ARBA" id="ARBA00022737"/>
    </source>
</evidence>